<dbReference type="RefSeq" id="WP_153358542.1">
    <property type="nucleotide sequence ID" value="NZ_JABGDC010000042.1"/>
</dbReference>
<name>A0A562IUE2_9ACTN</name>
<evidence type="ECO:0000256" key="1">
    <source>
        <dbReference type="SAM" id="MobiDB-lite"/>
    </source>
</evidence>
<dbReference type="OrthoDB" id="5197964at2"/>
<accession>A0A562IUE2</accession>
<evidence type="ECO:0000313" key="3">
    <source>
        <dbReference type="Proteomes" id="UP000321490"/>
    </source>
</evidence>
<keyword evidence="3" id="KW-1185">Reference proteome</keyword>
<comment type="caution">
    <text evidence="2">The sequence shown here is derived from an EMBL/GenBank/DDBJ whole genome shotgun (WGS) entry which is preliminary data.</text>
</comment>
<dbReference type="Proteomes" id="UP000321490">
    <property type="component" value="Unassembled WGS sequence"/>
</dbReference>
<evidence type="ECO:0000313" key="2">
    <source>
        <dbReference type="EMBL" id="TWH74562.1"/>
    </source>
</evidence>
<sequence length="69" mass="7344">MLSTLLTLAGVLVGLLVLLTLIVRLSARPETRGRTSAARAPGWVVDAGQPHPDAWSPLSQTSTQVRALR</sequence>
<feature type="compositionally biased region" description="Polar residues" evidence="1">
    <location>
        <begin position="57"/>
        <end position="69"/>
    </location>
</feature>
<protein>
    <submittedName>
        <fullName evidence="2">Uncharacterized protein</fullName>
    </submittedName>
</protein>
<dbReference type="EMBL" id="VLKF01000001">
    <property type="protein sequence ID" value="TWH74562.1"/>
    <property type="molecule type" value="Genomic_DNA"/>
</dbReference>
<feature type="region of interest" description="Disordered" evidence="1">
    <location>
        <begin position="48"/>
        <end position="69"/>
    </location>
</feature>
<organism evidence="2 3">
    <name type="scientific">Modestobacter roseus</name>
    <dbReference type="NCBI Taxonomy" id="1181884"/>
    <lineage>
        <taxon>Bacteria</taxon>
        <taxon>Bacillati</taxon>
        <taxon>Actinomycetota</taxon>
        <taxon>Actinomycetes</taxon>
        <taxon>Geodermatophilales</taxon>
        <taxon>Geodermatophilaceae</taxon>
        <taxon>Modestobacter</taxon>
    </lineage>
</organism>
<proteinExistence type="predicted"/>
<reference evidence="2 3" key="1">
    <citation type="submission" date="2019-07" db="EMBL/GenBank/DDBJ databases">
        <title>R&amp;d 2014.</title>
        <authorList>
            <person name="Klenk H.-P."/>
        </authorList>
    </citation>
    <scope>NUCLEOTIDE SEQUENCE [LARGE SCALE GENOMIC DNA]</scope>
    <source>
        <strain evidence="2 3">DSM 45764</strain>
    </source>
</reference>
<gene>
    <name evidence="2" type="ORF">JD78_03106</name>
</gene>
<dbReference type="AlphaFoldDB" id="A0A562IUE2"/>